<dbReference type="InterPro" id="IPR029062">
    <property type="entry name" value="Class_I_gatase-like"/>
</dbReference>
<organism evidence="10">
    <name type="scientific">Mariniphaga anaerophila</name>
    <dbReference type="NCBI Taxonomy" id="1484053"/>
    <lineage>
        <taxon>Bacteria</taxon>
        <taxon>Pseudomonadati</taxon>
        <taxon>Bacteroidota</taxon>
        <taxon>Bacteroidia</taxon>
        <taxon>Marinilabiliales</taxon>
        <taxon>Prolixibacteraceae</taxon>
        <taxon>Mariniphaga</taxon>
    </lineage>
</organism>
<protein>
    <recommendedName>
        <fullName evidence="3">beta-galactosidase</fullName>
        <ecNumber evidence="3">3.2.1.23</ecNumber>
    </recommendedName>
</protein>
<evidence type="ECO:0000256" key="3">
    <source>
        <dbReference type="ARBA" id="ARBA00012756"/>
    </source>
</evidence>
<dbReference type="Proteomes" id="UP000886047">
    <property type="component" value="Unassembled WGS sequence"/>
</dbReference>
<evidence type="ECO:0000256" key="7">
    <source>
        <dbReference type="ARBA" id="ARBA00023295"/>
    </source>
</evidence>
<dbReference type="PANTHER" id="PTHR36447">
    <property type="entry name" value="BETA-GALACTOSIDASE GANA"/>
    <property type="match status" value="1"/>
</dbReference>
<dbReference type="EC" id="3.2.1.23" evidence="3"/>
<comment type="similarity">
    <text evidence="2">Belongs to the glycosyl hydrolase 42 family.</text>
</comment>
<evidence type="ECO:0000256" key="4">
    <source>
        <dbReference type="ARBA" id="ARBA00022723"/>
    </source>
</evidence>
<dbReference type="GO" id="GO:0004565">
    <property type="term" value="F:beta-galactosidase activity"/>
    <property type="evidence" value="ECO:0007669"/>
    <property type="project" value="UniProtKB-EC"/>
</dbReference>
<dbReference type="CDD" id="cd03143">
    <property type="entry name" value="A4_beta-galactosidase_middle_domain"/>
    <property type="match status" value="1"/>
</dbReference>
<evidence type="ECO:0000256" key="6">
    <source>
        <dbReference type="ARBA" id="ARBA00022833"/>
    </source>
</evidence>
<dbReference type="InterPro" id="IPR013529">
    <property type="entry name" value="Glyco_hydro_42_N"/>
</dbReference>
<keyword evidence="5" id="KW-0378">Hydrolase</keyword>
<dbReference type="PANTHER" id="PTHR36447:SF2">
    <property type="entry name" value="BETA-GALACTOSIDASE YESZ"/>
    <property type="match status" value="1"/>
</dbReference>
<evidence type="ECO:0000259" key="8">
    <source>
        <dbReference type="Pfam" id="PF02449"/>
    </source>
</evidence>
<dbReference type="GO" id="GO:0005975">
    <property type="term" value="P:carbohydrate metabolic process"/>
    <property type="evidence" value="ECO:0007669"/>
    <property type="project" value="InterPro"/>
</dbReference>
<keyword evidence="4" id="KW-0479">Metal-binding</keyword>
<dbReference type="Gene3D" id="3.40.50.880">
    <property type="match status" value="1"/>
</dbReference>
<feature type="domain" description="Glycoside hydrolase family 42 N-terminal" evidence="8">
    <location>
        <begin position="31"/>
        <end position="396"/>
    </location>
</feature>
<evidence type="ECO:0000256" key="1">
    <source>
        <dbReference type="ARBA" id="ARBA00001412"/>
    </source>
</evidence>
<dbReference type="Pfam" id="PF08532">
    <property type="entry name" value="Glyco_hydro_42M"/>
    <property type="match status" value="1"/>
</dbReference>
<dbReference type="InterPro" id="IPR013738">
    <property type="entry name" value="Beta_galactosidase_Trimer"/>
</dbReference>
<sequence>METRKILMRIAILFFIGFMLHAQELYIGANYHPHDDKRPGKIERDIELMQAAGFNVVRMGHLAWDSYEPCEGQFDFEWFDQVMDMMNEAGIKVILDIAIRPAPIWLHHKYPSIHITDANGNVLYPNHRYMEDIGDPMYQKYALRFTDAMAKQYASHPALLAFGIDNESGDGRISYSETARQRFIAWLKKKYSNFDNLNKAWATHRWSRRINQWEEVGFPVATHTTDVPERMLDFRRFVSDEIVEFLFKVIDVVNTNAPNALVNTNAWYYSPMKFFDYTPIAYSGKMSREGTGFYPGLSLTTNWGVMDALFGISRVQFESSNPYWNNEFTTMTAVPNSIRKSAYATLMYGNQMVCGWTWQSMWAGEEQYLIGMIDWDGIPNRKYDEYRKIATEFKKIEKFFPYQLRAEVGLAFSFPSQIASAYFPERHTNQLQACWDLFYWRNMDSRIVEISRSSLNYKLLFVPGVAVMDAATAAKIRNFVKNGGTVIMTSNSAIVDTSGQVFATTRPGMLSDVFGIRLGGYEETEALNEISRKSYQGRKLEFTYKGNAIDTESARFDIVDPHGAETIGILTSLDKDYPIMTSNKYGKGNAIYVGLPAKGEVLGGLLDDLIDELGIIKGPEVPAGVMARQIDNNHYLYLNVSREPKEIKMGDKSKSILFGREYSGNFTIPPFEPEFIEVKQKDEHLY</sequence>
<dbReference type="SUPFAM" id="SSF51445">
    <property type="entry name" value="(Trans)glycosidases"/>
    <property type="match status" value="1"/>
</dbReference>
<evidence type="ECO:0000259" key="9">
    <source>
        <dbReference type="Pfam" id="PF08532"/>
    </source>
</evidence>
<keyword evidence="6" id="KW-0862">Zinc</keyword>
<comment type="catalytic activity">
    <reaction evidence="1">
        <text>Hydrolysis of terminal non-reducing beta-D-galactose residues in beta-D-galactosides.</text>
        <dbReference type="EC" id="3.2.1.23"/>
    </reaction>
</comment>
<proteinExistence type="inferred from homology"/>
<name>A0A831LTG0_9BACT</name>
<dbReference type="Gene3D" id="3.20.20.80">
    <property type="entry name" value="Glycosidases"/>
    <property type="match status" value="1"/>
</dbReference>
<dbReference type="SUPFAM" id="SSF52317">
    <property type="entry name" value="Class I glutamine amidotransferase-like"/>
    <property type="match status" value="1"/>
</dbReference>
<dbReference type="Pfam" id="PF02449">
    <property type="entry name" value="Glyco_hydro_42"/>
    <property type="match status" value="1"/>
</dbReference>
<dbReference type="InterPro" id="IPR003476">
    <property type="entry name" value="Glyco_hydro_42"/>
</dbReference>
<evidence type="ECO:0000256" key="2">
    <source>
        <dbReference type="ARBA" id="ARBA00005940"/>
    </source>
</evidence>
<comment type="caution">
    <text evidence="10">The sequence shown here is derived from an EMBL/GenBank/DDBJ whole genome shotgun (WGS) entry which is preliminary data.</text>
</comment>
<dbReference type="EMBL" id="DSDK01000281">
    <property type="protein sequence ID" value="HDR50980.1"/>
    <property type="molecule type" value="Genomic_DNA"/>
</dbReference>
<accession>A0A831LTG0</accession>
<dbReference type="GO" id="GO:0009341">
    <property type="term" value="C:beta-galactosidase complex"/>
    <property type="evidence" value="ECO:0007669"/>
    <property type="project" value="InterPro"/>
</dbReference>
<gene>
    <name evidence="10" type="ORF">ENN90_05070</name>
</gene>
<dbReference type="AlphaFoldDB" id="A0A831LTG0"/>
<dbReference type="InterPro" id="IPR017853">
    <property type="entry name" value="GH"/>
</dbReference>
<keyword evidence="7" id="KW-0326">Glycosidase</keyword>
<evidence type="ECO:0000313" key="10">
    <source>
        <dbReference type="EMBL" id="HDR50980.1"/>
    </source>
</evidence>
<dbReference type="GO" id="GO:0046872">
    <property type="term" value="F:metal ion binding"/>
    <property type="evidence" value="ECO:0007669"/>
    <property type="project" value="UniProtKB-KW"/>
</dbReference>
<evidence type="ECO:0000256" key="5">
    <source>
        <dbReference type="ARBA" id="ARBA00022801"/>
    </source>
</evidence>
<feature type="domain" description="Beta-galactosidase trimerisation" evidence="9">
    <location>
        <begin position="406"/>
        <end position="615"/>
    </location>
</feature>
<reference evidence="10" key="1">
    <citation type="journal article" date="2020" name="mSystems">
        <title>Genome- and Community-Level Interaction Insights into Carbon Utilization and Element Cycling Functions of Hydrothermarchaeota in Hydrothermal Sediment.</title>
        <authorList>
            <person name="Zhou Z."/>
            <person name="Liu Y."/>
            <person name="Xu W."/>
            <person name="Pan J."/>
            <person name="Luo Z.H."/>
            <person name="Li M."/>
        </authorList>
    </citation>
    <scope>NUCLEOTIDE SEQUENCE [LARGE SCALE GENOMIC DNA]</scope>
    <source>
        <strain evidence="10">SpSt-1217</strain>
    </source>
</reference>